<organism evidence="3 4">
    <name type="scientific">Punica granatum</name>
    <name type="common">Pomegranate</name>
    <dbReference type="NCBI Taxonomy" id="22663"/>
    <lineage>
        <taxon>Eukaryota</taxon>
        <taxon>Viridiplantae</taxon>
        <taxon>Streptophyta</taxon>
        <taxon>Embryophyta</taxon>
        <taxon>Tracheophyta</taxon>
        <taxon>Spermatophyta</taxon>
        <taxon>Magnoliopsida</taxon>
        <taxon>eudicotyledons</taxon>
        <taxon>Gunneridae</taxon>
        <taxon>Pentapetalae</taxon>
        <taxon>rosids</taxon>
        <taxon>malvids</taxon>
        <taxon>Myrtales</taxon>
        <taxon>Lythraceae</taxon>
        <taxon>Punica</taxon>
    </lineage>
</organism>
<keyword evidence="1" id="KW-0862">Zinc</keyword>
<dbReference type="InterPro" id="IPR001841">
    <property type="entry name" value="Znf_RING"/>
</dbReference>
<protein>
    <recommendedName>
        <fullName evidence="2">RING-type domain-containing protein</fullName>
    </recommendedName>
</protein>
<evidence type="ECO:0000259" key="2">
    <source>
        <dbReference type="PROSITE" id="PS50089"/>
    </source>
</evidence>
<evidence type="ECO:0000256" key="1">
    <source>
        <dbReference type="PROSITE-ProRule" id="PRU00175"/>
    </source>
</evidence>
<evidence type="ECO:0000313" key="3">
    <source>
        <dbReference type="EMBL" id="OWM78370.1"/>
    </source>
</evidence>
<dbReference type="GO" id="GO:0004842">
    <property type="term" value="F:ubiquitin-protein transferase activity"/>
    <property type="evidence" value="ECO:0007669"/>
    <property type="project" value="InterPro"/>
</dbReference>
<evidence type="ECO:0000313" key="4">
    <source>
        <dbReference type="Proteomes" id="UP000197138"/>
    </source>
</evidence>
<feature type="domain" description="RING-type" evidence="2">
    <location>
        <begin position="203"/>
        <end position="245"/>
    </location>
</feature>
<proteinExistence type="predicted"/>
<dbReference type="FunFam" id="3.30.40.10:FF:000226">
    <property type="entry name" value="E3 ubiquitin ligase BIG BROTHER"/>
    <property type="match status" value="1"/>
</dbReference>
<dbReference type="AlphaFoldDB" id="A0A218X144"/>
<dbReference type="Pfam" id="PF13639">
    <property type="entry name" value="zf-RING_2"/>
    <property type="match status" value="1"/>
</dbReference>
<comment type="caution">
    <text evidence="3">The sequence shown here is derived from an EMBL/GenBank/DDBJ whole genome shotgun (WGS) entry which is preliminary data.</text>
</comment>
<dbReference type="GO" id="GO:0008270">
    <property type="term" value="F:zinc ion binding"/>
    <property type="evidence" value="ECO:0007669"/>
    <property type="project" value="UniProtKB-KW"/>
</dbReference>
<dbReference type="InterPro" id="IPR033276">
    <property type="entry name" value="BB"/>
</dbReference>
<reference evidence="4" key="1">
    <citation type="journal article" date="2017" name="Plant J.">
        <title>The pomegranate (Punica granatum L.) genome and the genomics of punicalagin biosynthesis.</title>
        <authorList>
            <person name="Qin G."/>
            <person name="Xu C."/>
            <person name="Ming R."/>
            <person name="Tang H."/>
            <person name="Guyot R."/>
            <person name="Kramer E.M."/>
            <person name="Hu Y."/>
            <person name="Yi X."/>
            <person name="Qi Y."/>
            <person name="Xu X."/>
            <person name="Gao Z."/>
            <person name="Pan H."/>
            <person name="Jian J."/>
            <person name="Tian Y."/>
            <person name="Yue Z."/>
            <person name="Xu Y."/>
        </authorList>
    </citation>
    <scope>NUCLEOTIDE SEQUENCE [LARGE SCALE GENOMIC DNA]</scope>
    <source>
        <strain evidence="4">cv. Dabenzi</strain>
    </source>
</reference>
<dbReference type="PANTHER" id="PTHR46400:SF3">
    <property type="entry name" value="E3 UBIQUITIN LIGASE BIG BROTHER-LIKE PROTEIN"/>
    <property type="match status" value="1"/>
</dbReference>
<keyword evidence="1" id="KW-0863">Zinc-finger</keyword>
<name>A0A218X144_PUNGR</name>
<dbReference type="Gene3D" id="3.30.40.10">
    <property type="entry name" value="Zinc/RING finger domain, C3HC4 (zinc finger)"/>
    <property type="match status" value="1"/>
</dbReference>
<dbReference type="GO" id="GO:0046621">
    <property type="term" value="P:negative regulation of organ growth"/>
    <property type="evidence" value="ECO:0007669"/>
    <property type="project" value="InterPro"/>
</dbReference>
<gene>
    <name evidence="3" type="ORF">CDL15_Pgr016094</name>
</gene>
<dbReference type="PROSITE" id="PS50089">
    <property type="entry name" value="ZF_RING_2"/>
    <property type="match status" value="1"/>
</dbReference>
<dbReference type="GO" id="GO:0016567">
    <property type="term" value="P:protein ubiquitination"/>
    <property type="evidence" value="ECO:0007669"/>
    <property type="project" value="InterPro"/>
</dbReference>
<dbReference type="InterPro" id="IPR013083">
    <property type="entry name" value="Znf_RING/FYVE/PHD"/>
</dbReference>
<dbReference type="PANTHER" id="PTHR46400">
    <property type="entry name" value="RING/U-BOX SUPERFAMILY PROTEIN"/>
    <property type="match status" value="1"/>
</dbReference>
<dbReference type="GO" id="GO:0031624">
    <property type="term" value="F:ubiquitin conjugating enzyme binding"/>
    <property type="evidence" value="ECO:0007669"/>
    <property type="project" value="TreeGrafter"/>
</dbReference>
<keyword evidence="1" id="KW-0479">Metal-binding</keyword>
<accession>A0A218X144</accession>
<dbReference type="SUPFAM" id="SSF57850">
    <property type="entry name" value="RING/U-box"/>
    <property type="match status" value="1"/>
</dbReference>
<sequence>MSGNGQMEVHYVNNGFPYSNTESFMDFFEGLAHFPANVANFGPMHDQESAYWCMNMNLYKFGTSSYGGTTFYPPYGVSDNIPRVDVSRRTWEYPSTISIEAPTAIDAQAVDNALMGVNTIAEECSPNRHNANALEECLPPPEASVVWQDNVDLDNMTYEEILDLGEAVGTQSRGLSEELINLLPTSKYKFADFFARKKFGERCVICQTRYKIGDRQMKLPCKHAYHSECIKKWLSINKVSSSLSCRILTPNILSVFPTISDKY</sequence>
<dbReference type="Proteomes" id="UP000197138">
    <property type="component" value="Unassembled WGS sequence"/>
</dbReference>
<dbReference type="EMBL" id="MTKT01002495">
    <property type="protein sequence ID" value="OWM78370.1"/>
    <property type="molecule type" value="Genomic_DNA"/>
</dbReference>